<evidence type="ECO:0000313" key="2">
    <source>
        <dbReference type="EMBL" id="KFE48619.1"/>
    </source>
</evidence>
<dbReference type="CDD" id="cd00038">
    <property type="entry name" value="CAP_ED"/>
    <property type="match status" value="1"/>
</dbReference>
<proteinExistence type="predicted"/>
<dbReference type="SUPFAM" id="SSF51206">
    <property type="entry name" value="cAMP-binding domain-like"/>
    <property type="match status" value="1"/>
</dbReference>
<gene>
    <name evidence="2" type="ORF">IV02_21320</name>
</gene>
<dbReference type="PATRIC" id="fig|317.174.peg.4356"/>
<name>A0A085UZK6_PSESX</name>
<dbReference type="InterPro" id="IPR014710">
    <property type="entry name" value="RmlC-like_jellyroll"/>
</dbReference>
<feature type="domain" description="Cyclic nucleotide-binding" evidence="1">
    <location>
        <begin position="16"/>
        <end position="136"/>
    </location>
</feature>
<dbReference type="InterPro" id="IPR018490">
    <property type="entry name" value="cNMP-bd_dom_sf"/>
</dbReference>
<dbReference type="RefSeq" id="WP_044901689.1">
    <property type="nucleotide sequence ID" value="NZ_JPQT01000121.1"/>
</dbReference>
<dbReference type="EMBL" id="JPQT01000121">
    <property type="protein sequence ID" value="KFE48619.1"/>
    <property type="molecule type" value="Genomic_DNA"/>
</dbReference>
<evidence type="ECO:0000259" key="1">
    <source>
        <dbReference type="PROSITE" id="PS50042"/>
    </source>
</evidence>
<reference evidence="2 3" key="1">
    <citation type="submission" date="2014-07" db="EMBL/GenBank/DDBJ databases">
        <title>Draft Genome Sequences of Environmental Pseudomonas syringae strains.</title>
        <authorList>
            <person name="Baltrus D.A."/>
            <person name="Berge O."/>
            <person name="Morris C."/>
        </authorList>
    </citation>
    <scope>NUCLEOTIDE SEQUENCE [LARGE SCALE GENOMIC DNA]</scope>
    <source>
        <strain evidence="2 3">CEB003</strain>
    </source>
</reference>
<organism evidence="2 3">
    <name type="scientific">Pseudomonas syringae</name>
    <dbReference type="NCBI Taxonomy" id="317"/>
    <lineage>
        <taxon>Bacteria</taxon>
        <taxon>Pseudomonadati</taxon>
        <taxon>Pseudomonadota</taxon>
        <taxon>Gammaproteobacteria</taxon>
        <taxon>Pseudomonadales</taxon>
        <taxon>Pseudomonadaceae</taxon>
        <taxon>Pseudomonas</taxon>
    </lineage>
</organism>
<comment type="caution">
    <text evidence="2">The sequence shown here is derived from an EMBL/GenBank/DDBJ whole genome shotgun (WGS) entry which is preliminary data.</text>
</comment>
<dbReference type="AlphaFoldDB" id="A0A085UZK6"/>
<dbReference type="PROSITE" id="PS50042">
    <property type="entry name" value="CNMP_BINDING_3"/>
    <property type="match status" value="1"/>
</dbReference>
<accession>A0A085UZK6</accession>
<sequence>MSNGAAWRSRLMNDYWFANLPADLQDSLLDASRQRRRTPGKLLFEKDDAPCGLYVVLEGGFRMGSIVDQRLAPRLEEIRMPYWFGEVSLFDGLPRAHDVYSQGNSIFLHIPQELLIGILEKTPAYWRFFAELLSQKLGLSLVHAERIKLLPAKARVAWRLLMLSEGYGPMSHARRLIALDDIQSMRTAALSRPALLEVLQDLHTRKILRLDADRVEIFDVVKLRKAANVMRAKSLC</sequence>
<protein>
    <submittedName>
        <fullName evidence="2">Cyclic nucleotide-binding protein</fullName>
    </submittedName>
</protein>
<dbReference type="Gene3D" id="2.60.120.10">
    <property type="entry name" value="Jelly Rolls"/>
    <property type="match status" value="1"/>
</dbReference>
<evidence type="ECO:0000313" key="3">
    <source>
        <dbReference type="Proteomes" id="UP000028643"/>
    </source>
</evidence>
<dbReference type="Proteomes" id="UP000028643">
    <property type="component" value="Unassembled WGS sequence"/>
</dbReference>
<dbReference type="Pfam" id="PF00027">
    <property type="entry name" value="cNMP_binding"/>
    <property type="match status" value="1"/>
</dbReference>
<dbReference type="InterPro" id="IPR000595">
    <property type="entry name" value="cNMP-bd_dom"/>
</dbReference>